<dbReference type="Gene3D" id="1.10.443.10">
    <property type="entry name" value="Intergrase catalytic core"/>
    <property type="match status" value="1"/>
</dbReference>
<dbReference type="Pfam" id="PF13102">
    <property type="entry name" value="Phage_int_SAM_5"/>
    <property type="match status" value="1"/>
</dbReference>
<dbReference type="SUPFAM" id="SSF56349">
    <property type="entry name" value="DNA breaking-rejoining enzymes"/>
    <property type="match status" value="1"/>
</dbReference>
<dbReference type="Pfam" id="PF00589">
    <property type="entry name" value="Phage_integrase"/>
    <property type="match status" value="1"/>
</dbReference>
<organism evidence="5 6">
    <name type="scientific">Alistipes shahii</name>
    <dbReference type="NCBI Taxonomy" id="328814"/>
    <lineage>
        <taxon>Bacteria</taxon>
        <taxon>Pseudomonadati</taxon>
        <taxon>Bacteroidota</taxon>
        <taxon>Bacteroidia</taxon>
        <taxon>Bacteroidales</taxon>
        <taxon>Rikenellaceae</taxon>
        <taxon>Alistipes</taxon>
    </lineage>
</organism>
<keyword evidence="2" id="KW-0238">DNA-binding</keyword>
<gene>
    <name evidence="5" type="ORF">F2Y13_09545</name>
</gene>
<comment type="caution">
    <text evidence="5">The sequence shown here is derived from an EMBL/GenBank/DDBJ whole genome shotgun (WGS) entry which is preliminary data.</text>
</comment>
<comment type="similarity">
    <text evidence="1">Belongs to the 'phage' integrase family.</text>
</comment>
<dbReference type="CDD" id="cd01185">
    <property type="entry name" value="INTN1_C_like"/>
    <property type="match status" value="1"/>
</dbReference>
<proteinExistence type="inferred from homology"/>
<dbReference type="GO" id="GO:0006310">
    <property type="term" value="P:DNA recombination"/>
    <property type="evidence" value="ECO:0007669"/>
    <property type="project" value="UniProtKB-KW"/>
</dbReference>
<dbReference type="Pfam" id="PF17293">
    <property type="entry name" value="Arm-DNA-bind_5"/>
    <property type="match status" value="1"/>
</dbReference>
<accession>A0A5B3G6V2</accession>
<dbReference type="AlphaFoldDB" id="A0A5B3G6V2"/>
<dbReference type="InterPro" id="IPR011010">
    <property type="entry name" value="DNA_brk_join_enz"/>
</dbReference>
<dbReference type="InterPro" id="IPR002104">
    <property type="entry name" value="Integrase_catalytic"/>
</dbReference>
<dbReference type="GO" id="GO:0003677">
    <property type="term" value="F:DNA binding"/>
    <property type="evidence" value="ECO:0007669"/>
    <property type="project" value="UniProtKB-KW"/>
</dbReference>
<feature type="domain" description="Tyr recombinase" evidence="4">
    <location>
        <begin position="219"/>
        <end position="402"/>
    </location>
</feature>
<reference evidence="5 6" key="1">
    <citation type="journal article" date="2019" name="Nat. Med.">
        <title>A library of human gut bacterial isolates paired with longitudinal multiomics data enables mechanistic microbiome research.</title>
        <authorList>
            <person name="Poyet M."/>
            <person name="Groussin M."/>
            <person name="Gibbons S.M."/>
            <person name="Avila-Pacheco J."/>
            <person name="Jiang X."/>
            <person name="Kearney S.M."/>
            <person name="Perrotta A.R."/>
            <person name="Berdy B."/>
            <person name="Zhao S."/>
            <person name="Lieberman T.D."/>
            <person name="Swanson P.K."/>
            <person name="Smith M."/>
            <person name="Roesemann S."/>
            <person name="Alexander J.E."/>
            <person name="Rich S.A."/>
            <person name="Livny J."/>
            <person name="Vlamakis H."/>
            <person name="Clish C."/>
            <person name="Bullock K."/>
            <person name="Deik A."/>
            <person name="Scott J."/>
            <person name="Pierce K.A."/>
            <person name="Xavier R.J."/>
            <person name="Alm E.J."/>
        </authorList>
    </citation>
    <scope>NUCLEOTIDE SEQUENCE [LARGE SCALE GENOMIC DNA]</scope>
    <source>
        <strain evidence="5 6">BIOML-A2</strain>
    </source>
</reference>
<evidence type="ECO:0000256" key="2">
    <source>
        <dbReference type="ARBA" id="ARBA00023125"/>
    </source>
</evidence>
<dbReference type="InterPro" id="IPR035386">
    <property type="entry name" value="Arm-DNA-bind_5"/>
</dbReference>
<dbReference type="Gene3D" id="1.10.150.130">
    <property type="match status" value="1"/>
</dbReference>
<evidence type="ECO:0000313" key="6">
    <source>
        <dbReference type="Proteomes" id="UP000323567"/>
    </source>
</evidence>
<keyword evidence="3" id="KW-0233">DNA recombination</keyword>
<dbReference type="InterPro" id="IPR013762">
    <property type="entry name" value="Integrase-like_cat_sf"/>
</dbReference>
<evidence type="ECO:0000256" key="3">
    <source>
        <dbReference type="ARBA" id="ARBA00023172"/>
    </source>
</evidence>
<dbReference type="PANTHER" id="PTHR30349">
    <property type="entry name" value="PHAGE INTEGRASE-RELATED"/>
    <property type="match status" value="1"/>
</dbReference>
<evidence type="ECO:0000313" key="5">
    <source>
        <dbReference type="EMBL" id="KAA2369217.1"/>
    </source>
</evidence>
<dbReference type="RefSeq" id="WP_009596809.1">
    <property type="nucleotide sequence ID" value="NZ_CATXTW010000006.1"/>
</dbReference>
<dbReference type="InterPro" id="IPR025269">
    <property type="entry name" value="SAM-like_dom"/>
</dbReference>
<dbReference type="InterPro" id="IPR010998">
    <property type="entry name" value="Integrase_recombinase_N"/>
</dbReference>
<dbReference type="PANTHER" id="PTHR30349:SF64">
    <property type="entry name" value="PROPHAGE INTEGRASE INTD-RELATED"/>
    <property type="match status" value="1"/>
</dbReference>
<dbReference type="EMBL" id="VVXK01000012">
    <property type="protein sequence ID" value="KAA2369217.1"/>
    <property type="molecule type" value="Genomic_DNA"/>
</dbReference>
<evidence type="ECO:0000259" key="4">
    <source>
        <dbReference type="PROSITE" id="PS51898"/>
    </source>
</evidence>
<name>A0A5B3G6V2_9BACT</name>
<protein>
    <submittedName>
        <fullName evidence="5">Site-specific integrase</fullName>
    </submittedName>
</protein>
<sequence>MRSTFKVLFYLKKDKHKVQPVVPVMGRITVNGTIAQFSAKLSVPPHLWEVKGGRAKGKSLEADRINRYLDNIRIQIGKHYQSICDHDGYVSADKVKNAYLGFSKRYKLLLELCDEFCKEYKNRIDVDRTIHSLFRYQTLRRDLSLFICQDYKVKDIPLVELDQSFAEKFAAYLKHVKGLADTTISVEIKSLKHIVKKAFNDGQMEKNPFAYYYYFADQPEIEYLTEEEINKLIIGKVKQQRQDRTRDMFLFCCFTGLSYADLAKLSYEELKQTPNGAWWISSIRQKTKVPFTVKLLPVAKAILEKYRIPANRFNRLFPENPGKVFPVASLKSSDASLKHIARQCGIAKNLKFHTARHTFATTVSLMNGIPLETVSKMLGHKYTTTTQIYAKVTNQMIGNAISRIEDKIGDRFQFPTLKEESDG</sequence>
<dbReference type="GO" id="GO:0015074">
    <property type="term" value="P:DNA integration"/>
    <property type="evidence" value="ECO:0007669"/>
    <property type="project" value="InterPro"/>
</dbReference>
<dbReference type="InterPro" id="IPR050090">
    <property type="entry name" value="Tyrosine_recombinase_XerCD"/>
</dbReference>
<evidence type="ECO:0000256" key="1">
    <source>
        <dbReference type="ARBA" id="ARBA00008857"/>
    </source>
</evidence>
<dbReference type="Proteomes" id="UP000323567">
    <property type="component" value="Unassembled WGS sequence"/>
</dbReference>
<dbReference type="PROSITE" id="PS51898">
    <property type="entry name" value="TYR_RECOMBINASE"/>
    <property type="match status" value="1"/>
</dbReference>